<evidence type="ECO:0000313" key="10">
    <source>
        <dbReference type="Proteomes" id="UP000256650"/>
    </source>
</evidence>
<evidence type="ECO:0000256" key="4">
    <source>
        <dbReference type="ARBA" id="ARBA00022833"/>
    </source>
</evidence>
<protein>
    <submittedName>
        <fullName evidence="9">Oligoendopeptidase F</fullName>
    </submittedName>
</protein>
<feature type="domain" description="Oligopeptidase F N-terminal" evidence="8">
    <location>
        <begin position="103"/>
        <end position="169"/>
    </location>
</feature>
<dbReference type="GO" id="GO:0004222">
    <property type="term" value="F:metalloendopeptidase activity"/>
    <property type="evidence" value="ECO:0007669"/>
    <property type="project" value="InterPro"/>
</dbReference>
<dbReference type="GeneID" id="82534916"/>
<evidence type="ECO:0000313" key="9">
    <source>
        <dbReference type="EMBL" id="RDU64456.1"/>
    </source>
</evidence>
<dbReference type="InterPro" id="IPR011977">
    <property type="entry name" value="Pept_M3B_clade3"/>
</dbReference>
<evidence type="ECO:0000256" key="2">
    <source>
        <dbReference type="ARBA" id="ARBA00022723"/>
    </source>
</evidence>
<evidence type="ECO:0000256" key="6">
    <source>
        <dbReference type="RuleBase" id="RU003435"/>
    </source>
</evidence>
<dbReference type="CDD" id="cd09610">
    <property type="entry name" value="M3B_PepF"/>
    <property type="match status" value="1"/>
</dbReference>
<feature type="domain" description="Peptidase M3A/M3B catalytic" evidence="7">
    <location>
        <begin position="188"/>
        <end position="565"/>
    </location>
</feature>
<dbReference type="InterPro" id="IPR042088">
    <property type="entry name" value="OligoPept_F_C"/>
</dbReference>
<dbReference type="Proteomes" id="UP000256650">
    <property type="component" value="Unassembled WGS sequence"/>
</dbReference>
<keyword evidence="4 6" id="KW-0862">Zinc</keyword>
<proteinExistence type="inferred from homology"/>
<evidence type="ECO:0000256" key="1">
    <source>
        <dbReference type="ARBA" id="ARBA00022670"/>
    </source>
</evidence>
<comment type="similarity">
    <text evidence="6">Belongs to the peptidase M3 family.</text>
</comment>
<dbReference type="InterPro" id="IPR013647">
    <property type="entry name" value="OligopepF_N_dom"/>
</dbReference>
<keyword evidence="2 6" id="KW-0479">Metal-binding</keyword>
<dbReference type="GO" id="GO:0006508">
    <property type="term" value="P:proteolysis"/>
    <property type="evidence" value="ECO:0007669"/>
    <property type="project" value="UniProtKB-KW"/>
</dbReference>
<keyword evidence="1 6" id="KW-0645">Protease</keyword>
<dbReference type="Gene3D" id="1.20.140.70">
    <property type="entry name" value="Oligopeptidase f, N-terminal domain"/>
    <property type="match status" value="1"/>
</dbReference>
<evidence type="ECO:0000259" key="7">
    <source>
        <dbReference type="Pfam" id="PF01432"/>
    </source>
</evidence>
<keyword evidence="5 6" id="KW-0482">Metalloprotease</keyword>
<dbReference type="PANTHER" id="PTHR11804">
    <property type="entry name" value="PROTEASE M3 THIMET OLIGOPEPTIDASE-RELATED"/>
    <property type="match status" value="1"/>
</dbReference>
<organism evidence="9 10">
    <name type="scientific">Helicobacter ganmani</name>
    <dbReference type="NCBI Taxonomy" id="60246"/>
    <lineage>
        <taxon>Bacteria</taxon>
        <taxon>Pseudomonadati</taxon>
        <taxon>Campylobacterota</taxon>
        <taxon>Epsilonproteobacteria</taxon>
        <taxon>Campylobacterales</taxon>
        <taxon>Helicobacteraceae</taxon>
        <taxon>Helicobacter</taxon>
    </lineage>
</organism>
<dbReference type="GO" id="GO:0006518">
    <property type="term" value="P:peptide metabolic process"/>
    <property type="evidence" value="ECO:0007669"/>
    <property type="project" value="TreeGrafter"/>
</dbReference>
<dbReference type="RefSeq" id="WP_115550790.1">
    <property type="nucleotide sequence ID" value="NZ_CAOOIB010000006.1"/>
</dbReference>
<keyword evidence="10" id="KW-1185">Reference proteome</keyword>
<evidence type="ECO:0000256" key="5">
    <source>
        <dbReference type="ARBA" id="ARBA00023049"/>
    </source>
</evidence>
<dbReference type="PANTHER" id="PTHR11804:SF5">
    <property type="entry name" value="OLIGOENDOPEPTIDASE F"/>
    <property type="match status" value="1"/>
</dbReference>
<keyword evidence="3 6" id="KW-0378">Hydrolase</keyword>
<dbReference type="AlphaFoldDB" id="A0A3D8IHR0"/>
<dbReference type="Pfam" id="PF08439">
    <property type="entry name" value="Peptidase_M3_N"/>
    <property type="match status" value="1"/>
</dbReference>
<evidence type="ECO:0000259" key="8">
    <source>
        <dbReference type="Pfam" id="PF08439"/>
    </source>
</evidence>
<evidence type="ECO:0000256" key="3">
    <source>
        <dbReference type="ARBA" id="ARBA00022801"/>
    </source>
</evidence>
<comment type="caution">
    <text evidence="9">The sequence shown here is derived from an EMBL/GenBank/DDBJ whole genome shotgun (WGS) entry which is preliminary data.</text>
</comment>
<dbReference type="OrthoDB" id="9766487at2"/>
<dbReference type="SUPFAM" id="SSF55486">
    <property type="entry name" value="Metalloproteases ('zincins'), catalytic domain"/>
    <property type="match status" value="1"/>
</dbReference>
<dbReference type="InterPro" id="IPR045090">
    <property type="entry name" value="Pept_M3A_M3B"/>
</dbReference>
<comment type="cofactor">
    <cofactor evidence="6">
        <name>Zn(2+)</name>
        <dbReference type="ChEBI" id="CHEBI:29105"/>
    </cofactor>
    <text evidence="6">Binds 1 zinc ion.</text>
</comment>
<accession>A0A3D8IHR0</accession>
<dbReference type="EMBL" id="NXLS01000001">
    <property type="protein sequence ID" value="RDU64456.1"/>
    <property type="molecule type" value="Genomic_DNA"/>
</dbReference>
<sequence length="578" mass="67664">MDKNLWNLKPLFGEEESLQEAIKKGIERAKTFEKLYKDKLFELTPEAFYEAMKTYESICESLSRIMTYAFLRFASNTKEGAFYADCEMRVNAAQESLLFFDLEFNALEVKKQQEFIQNSKEYAYYLELLSKNSKHQLSLKEEKILLKTQPVSVDSFKRLFDEHLSRLRFGITLDGNTKEVGEEEVLSLLYDKEREVRKRAQESLSEGLKKNLDLLTYIYNIVRKDLKITTELRNYTNLEESRHLDNQTTQKSVDSMVKTINENVSIVEEYYTLKAKILGLETLYDYDRYAPISCGEDVEFTYQESKAIVLEAFKEFSPRFHRIATRAFEEGWVDSHPRENKRGGAFSHSCVPSVHPYLMLNHTNRRRDVFTMAHELGHTIHQTLSYQVGYLNADTPLTTAETASVFAEMLLFEKMKKNLNPEQKIELYAGKLEDVFATLFRQNVFTNFERLVHSKEGELDKEEFCALWQEENQKMFGKSVVLTPNYRLWWSYIPHFIHTPFYCYAYSYGQLLVFALFGVYRLNPIDFVSKYEEFLSLGGSKSPKELVGIFGLDIESNDFWQIGMNEVKLLLKGLREIL</sequence>
<dbReference type="Pfam" id="PF01432">
    <property type="entry name" value="Peptidase_M3"/>
    <property type="match status" value="1"/>
</dbReference>
<reference evidence="9 10" key="1">
    <citation type="submission" date="2018-04" db="EMBL/GenBank/DDBJ databases">
        <title>Novel Campyloabacter and Helicobacter Species and Strains.</title>
        <authorList>
            <person name="Mannion A.J."/>
            <person name="Shen Z."/>
            <person name="Fox J.G."/>
        </authorList>
    </citation>
    <scope>NUCLEOTIDE SEQUENCE [LARGE SCALE GENOMIC DNA]</scope>
    <source>
        <strain evidence="9 10">MIT 99-5101</strain>
    </source>
</reference>
<gene>
    <name evidence="9" type="ORF">CQA43_01240</name>
</gene>
<dbReference type="InterPro" id="IPR001567">
    <property type="entry name" value="Pept_M3A_M3B_dom"/>
</dbReference>
<dbReference type="NCBIfam" id="TIGR02290">
    <property type="entry name" value="M3_fam_3"/>
    <property type="match status" value="1"/>
</dbReference>
<dbReference type="GO" id="GO:0046872">
    <property type="term" value="F:metal ion binding"/>
    <property type="evidence" value="ECO:0007669"/>
    <property type="project" value="UniProtKB-UniRule"/>
</dbReference>
<name>A0A3D8IHR0_9HELI</name>
<dbReference type="Gene3D" id="1.10.1370.20">
    <property type="entry name" value="Oligoendopeptidase f, C-terminal domain"/>
    <property type="match status" value="1"/>
</dbReference>